<keyword evidence="6 11" id="KW-0238">DNA-binding</keyword>
<evidence type="ECO:0000256" key="3">
    <source>
        <dbReference type="ARBA" id="ARBA00022553"/>
    </source>
</evidence>
<keyword evidence="4" id="KW-0902">Two-component regulatory system</keyword>
<comment type="caution">
    <text evidence="11">The sequence shown here is derived from an EMBL/GenBank/DDBJ whole genome shotgun (WGS) entry which is preliminary data.</text>
</comment>
<evidence type="ECO:0000313" key="12">
    <source>
        <dbReference type="Proteomes" id="UP000019102"/>
    </source>
</evidence>
<dbReference type="STRING" id="1298598.JCM21714_3449"/>
<dbReference type="Pfam" id="PF12833">
    <property type="entry name" value="HTH_18"/>
    <property type="match status" value="1"/>
</dbReference>
<dbReference type="eggNOG" id="COG2207">
    <property type="taxonomic scope" value="Bacteria"/>
</dbReference>
<dbReference type="GO" id="GO:0003700">
    <property type="term" value="F:DNA-binding transcription factor activity"/>
    <property type="evidence" value="ECO:0007669"/>
    <property type="project" value="InterPro"/>
</dbReference>
<dbReference type="CDD" id="cd17536">
    <property type="entry name" value="REC_YesN-like"/>
    <property type="match status" value="1"/>
</dbReference>
<feature type="domain" description="Response regulatory" evidence="10">
    <location>
        <begin position="3"/>
        <end position="120"/>
    </location>
</feature>
<dbReference type="GO" id="GO:0000160">
    <property type="term" value="P:phosphorelay signal transduction system"/>
    <property type="evidence" value="ECO:0007669"/>
    <property type="project" value="UniProtKB-KW"/>
</dbReference>
<evidence type="ECO:0000259" key="9">
    <source>
        <dbReference type="PROSITE" id="PS01124"/>
    </source>
</evidence>
<reference evidence="11 12" key="1">
    <citation type="journal article" date="2014" name="Genome Announc.">
        <title>Draft Genome Sequence of the Boron-Tolerant and Moderately Halotolerant Bacterium Gracilibacillus boraciitolerans JCM 21714T.</title>
        <authorList>
            <person name="Ahmed I."/>
            <person name="Oshima K."/>
            <person name="Suda W."/>
            <person name="Kitamura K."/>
            <person name="Iida T."/>
            <person name="Ohmori Y."/>
            <person name="Fujiwara T."/>
            <person name="Hattori M."/>
            <person name="Ohkuma M."/>
        </authorList>
    </citation>
    <scope>NUCLEOTIDE SEQUENCE [LARGE SCALE GENOMIC DNA]</scope>
    <source>
        <strain evidence="11 12">JCM 21714</strain>
    </source>
</reference>
<accession>W4VM66</accession>
<protein>
    <submittedName>
        <fullName evidence="11">DNA-binding response regulator</fullName>
    </submittedName>
</protein>
<name>W4VM66_9BACI</name>
<dbReference type="Proteomes" id="UP000019102">
    <property type="component" value="Unassembled WGS sequence"/>
</dbReference>
<gene>
    <name evidence="11" type="ORF">JCM21714_3449</name>
</gene>
<dbReference type="InterPro" id="IPR018060">
    <property type="entry name" value="HTH_AraC"/>
</dbReference>
<feature type="domain" description="HTH araC/xylS-type" evidence="9">
    <location>
        <begin position="422"/>
        <end position="521"/>
    </location>
</feature>
<evidence type="ECO:0000256" key="4">
    <source>
        <dbReference type="ARBA" id="ARBA00023012"/>
    </source>
</evidence>
<dbReference type="InterPro" id="IPR001789">
    <property type="entry name" value="Sig_transdc_resp-reg_receiver"/>
</dbReference>
<feature type="modified residue" description="4-aspartylphosphate" evidence="8">
    <location>
        <position position="55"/>
    </location>
</feature>
<dbReference type="InterPro" id="IPR051552">
    <property type="entry name" value="HptR"/>
</dbReference>
<dbReference type="InterPro" id="IPR041522">
    <property type="entry name" value="CdaR_GGDEF"/>
</dbReference>
<dbReference type="Gene3D" id="1.10.10.60">
    <property type="entry name" value="Homeodomain-like"/>
    <property type="match status" value="2"/>
</dbReference>
<keyword evidence="12" id="KW-1185">Reference proteome</keyword>
<dbReference type="Pfam" id="PF17853">
    <property type="entry name" value="GGDEF_2"/>
    <property type="match status" value="1"/>
</dbReference>
<sequence length="544" mass="63360">MIKVMLVDDEPIEREGLKMILSKNRSNYQIVADAQNGKEAVEFAFTHKPDLIFMDIKIPEFDGIAAIKKITPKLPDTKFIIVSAFDTFDYARQAMKFGIKEYLLKPSKISEVLEAFDRVVDEIETKKQEIIKRKQINHRLESVSSFVEMEYIVSFMMDHVHEFNQKEWDEWLDLDHKQGFVSVFSFESDKKHPSREEKSRWYQILKRSFQQQNSTSLVGPLTGGFQVPVLTLFSDNQELNREMRGNIVRAIIHQIQNKLEDCHVTVGVGRSVADVNLFSDSYNEAIYALELVYNHPSASYMVYSDQLKQKRAQLVPFEVERELLTTIKKGDIQKGMQMFESYFSSIQQASDFRVSVIQKAMEDFFIVLTRAMKELGYNENIQTNLGQFDTSIQIKEVSKAYLIMIIERIEEWRSNGIQSILLQAKNYMDKYYDSSISLGDVAQKVGISSYYLSKLFKDTFQITFIDYLTNTRLQKAKELLLDQDISLKEIAIMIGYKDPPNYFSRYLKKQTELTLVNIGQNIVNEKTDESKTLKRNRKINQEHN</sequence>
<proteinExistence type="predicted"/>
<dbReference type="eggNOG" id="COG4753">
    <property type="taxonomic scope" value="Bacteria"/>
</dbReference>
<dbReference type="GO" id="GO:0043565">
    <property type="term" value="F:sequence-specific DNA binding"/>
    <property type="evidence" value="ECO:0007669"/>
    <property type="project" value="InterPro"/>
</dbReference>
<dbReference type="Gene3D" id="3.40.50.2300">
    <property type="match status" value="1"/>
</dbReference>
<evidence type="ECO:0000256" key="2">
    <source>
        <dbReference type="ARBA" id="ARBA00022490"/>
    </source>
</evidence>
<keyword evidence="5" id="KW-0805">Transcription regulation</keyword>
<dbReference type="SUPFAM" id="SSF46689">
    <property type="entry name" value="Homeodomain-like"/>
    <property type="match status" value="2"/>
</dbReference>
<dbReference type="AlphaFoldDB" id="W4VM66"/>
<dbReference type="InterPro" id="IPR009057">
    <property type="entry name" value="Homeodomain-like_sf"/>
</dbReference>
<dbReference type="GO" id="GO:0005737">
    <property type="term" value="C:cytoplasm"/>
    <property type="evidence" value="ECO:0007669"/>
    <property type="project" value="UniProtKB-SubCell"/>
</dbReference>
<dbReference type="Pfam" id="PF00072">
    <property type="entry name" value="Response_reg"/>
    <property type="match status" value="1"/>
</dbReference>
<dbReference type="SMART" id="SM00448">
    <property type="entry name" value="REC"/>
    <property type="match status" value="1"/>
</dbReference>
<dbReference type="PANTHER" id="PTHR42713">
    <property type="entry name" value="HISTIDINE KINASE-RELATED"/>
    <property type="match status" value="1"/>
</dbReference>
<dbReference type="RefSeq" id="WP_235182830.1">
    <property type="nucleotide sequence ID" value="NZ_BAVS01000022.1"/>
</dbReference>
<evidence type="ECO:0000256" key="8">
    <source>
        <dbReference type="PROSITE-ProRule" id="PRU00169"/>
    </source>
</evidence>
<evidence type="ECO:0000256" key="5">
    <source>
        <dbReference type="ARBA" id="ARBA00023015"/>
    </source>
</evidence>
<comment type="subcellular location">
    <subcellularLocation>
        <location evidence="1">Cytoplasm</location>
    </subcellularLocation>
</comment>
<dbReference type="InterPro" id="IPR011006">
    <property type="entry name" value="CheY-like_superfamily"/>
</dbReference>
<evidence type="ECO:0000256" key="6">
    <source>
        <dbReference type="ARBA" id="ARBA00023125"/>
    </source>
</evidence>
<dbReference type="SUPFAM" id="SSF52172">
    <property type="entry name" value="CheY-like"/>
    <property type="match status" value="1"/>
</dbReference>
<dbReference type="EMBL" id="BAVS01000022">
    <property type="protein sequence ID" value="GAE94302.1"/>
    <property type="molecule type" value="Genomic_DNA"/>
</dbReference>
<evidence type="ECO:0000313" key="11">
    <source>
        <dbReference type="EMBL" id="GAE94302.1"/>
    </source>
</evidence>
<dbReference type="SMART" id="SM00342">
    <property type="entry name" value="HTH_ARAC"/>
    <property type="match status" value="1"/>
</dbReference>
<evidence type="ECO:0000259" key="10">
    <source>
        <dbReference type="PROSITE" id="PS50110"/>
    </source>
</evidence>
<keyword evidence="2" id="KW-0963">Cytoplasm</keyword>
<dbReference type="PANTHER" id="PTHR42713:SF3">
    <property type="entry name" value="TRANSCRIPTIONAL REGULATORY PROTEIN HPTR"/>
    <property type="match status" value="1"/>
</dbReference>
<evidence type="ECO:0000256" key="7">
    <source>
        <dbReference type="ARBA" id="ARBA00023163"/>
    </source>
</evidence>
<evidence type="ECO:0000256" key="1">
    <source>
        <dbReference type="ARBA" id="ARBA00004496"/>
    </source>
</evidence>
<keyword evidence="7" id="KW-0804">Transcription</keyword>
<keyword evidence="3 8" id="KW-0597">Phosphoprotein</keyword>
<dbReference type="PROSITE" id="PS01124">
    <property type="entry name" value="HTH_ARAC_FAMILY_2"/>
    <property type="match status" value="1"/>
</dbReference>
<organism evidence="11 12">
    <name type="scientific">Gracilibacillus boraciitolerans JCM 21714</name>
    <dbReference type="NCBI Taxonomy" id="1298598"/>
    <lineage>
        <taxon>Bacteria</taxon>
        <taxon>Bacillati</taxon>
        <taxon>Bacillota</taxon>
        <taxon>Bacilli</taxon>
        <taxon>Bacillales</taxon>
        <taxon>Bacillaceae</taxon>
        <taxon>Gracilibacillus</taxon>
    </lineage>
</organism>
<dbReference type="PROSITE" id="PS50110">
    <property type="entry name" value="RESPONSE_REGULATORY"/>
    <property type="match status" value="1"/>
</dbReference>